<gene>
    <name evidence="2" type="ORF">Sya03_50750</name>
</gene>
<feature type="compositionally biased region" description="Polar residues" evidence="1">
    <location>
        <begin position="13"/>
        <end position="25"/>
    </location>
</feature>
<protein>
    <submittedName>
        <fullName evidence="2">Uncharacterized protein</fullName>
    </submittedName>
</protein>
<organism evidence="2 3">
    <name type="scientific">Spirilliplanes yamanashiensis</name>
    <dbReference type="NCBI Taxonomy" id="42233"/>
    <lineage>
        <taxon>Bacteria</taxon>
        <taxon>Bacillati</taxon>
        <taxon>Actinomycetota</taxon>
        <taxon>Actinomycetes</taxon>
        <taxon>Micromonosporales</taxon>
        <taxon>Micromonosporaceae</taxon>
        <taxon>Spirilliplanes</taxon>
    </lineage>
</organism>
<name>A0A8J3YDJ4_9ACTN</name>
<keyword evidence="3" id="KW-1185">Reference proteome</keyword>
<comment type="caution">
    <text evidence="2">The sequence shown here is derived from an EMBL/GenBank/DDBJ whole genome shotgun (WGS) entry which is preliminary data.</text>
</comment>
<feature type="compositionally biased region" description="Low complexity" evidence="1">
    <location>
        <begin position="45"/>
        <end position="70"/>
    </location>
</feature>
<dbReference type="EMBL" id="BOOY01000036">
    <property type="protein sequence ID" value="GIJ05723.1"/>
    <property type="molecule type" value="Genomic_DNA"/>
</dbReference>
<reference evidence="2" key="1">
    <citation type="submission" date="2021-01" db="EMBL/GenBank/DDBJ databases">
        <title>Whole genome shotgun sequence of Spirilliplanes yamanashiensis NBRC 15828.</title>
        <authorList>
            <person name="Komaki H."/>
            <person name="Tamura T."/>
        </authorList>
    </citation>
    <scope>NUCLEOTIDE SEQUENCE</scope>
    <source>
        <strain evidence="2">NBRC 15828</strain>
    </source>
</reference>
<proteinExistence type="predicted"/>
<evidence type="ECO:0000256" key="1">
    <source>
        <dbReference type="SAM" id="MobiDB-lite"/>
    </source>
</evidence>
<feature type="compositionally biased region" description="Low complexity" evidence="1">
    <location>
        <begin position="27"/>
        <end position="38"/>
    </location>
</feature>
<dbReference type="AlphaFoldDB" id="A0A8J3YDJ4"/>
<accession>A0A8J3YDJ4</accession>
<feature type="compositionally biased region" description="Low complexity" evidence="1">
    <location>
        <begin position="82"/>
        <end position="99"/>
    </location>
</feature>
<evidence type="ECO:0000313" key="2">
    <source>
        <dbReference type="EMBL" id="GIJ05723.1"/>
    </source>
</evidence>
<dbReference type="Proteomes" id="UP000652013">
    <property type="component" value="Unassembled WGS sequence"/>
</dbReference>
<feature type="region of interest" description="Disordered" evidence="1">
    <location>
        <begin position="1"/>
        <end position="124"/>
    </location>
</feature>
<evidence type="ECO:0000313" key="3">
    <source>
        <dbReference type="Proteomes" id="UP000652013"/>
    </source>
</evidence>
<sequence>MVCTLHRSADVSMGTSPKYQTTVAQPRNAMARSSSSRQASERAARPTGTRATAHMATTNASATGAATATGMDGGGPPPGVCSRTYPASAAYPAASSSRANPMARQKRWAAGANVTWARRRRTAA</sequence>